<sequence length="706" mass="72958">MGERGQASRLRSRLLQRLRRDGGGRAADPDRPANRPGDAAGAVLMLRRKRRLAETVACVAAAIMLCLGLAEWQPFRTAEARVYDFLATLAPPSVAGVSAEDGGIVVVAVDEPSFAEVGLQWPWPRDLHARLVHALRAAGARAIGLDFVFAEPSSEAADRALASALGPDVVLAADESVIETPHMTQLIRTEPLPEFVAAGARVGLASVSLDPDGVLRRLPAAEDGFGRELLLAAGAEAASPSPPVGALIRPMGPARSYPTISYYQALDPENFLPPGMLKDKIVVVGRSLQMAIPAETGGADSFATSFTSKTGTLVPGVEIQATITDNLRHGLAVERAGLPLVGLAVTAASLLAGLAAWRPAGLTTILLGAVFVGAVLAASLCAFFLGQIFLPPLAPSLAVACVLAPLAARDITEERAMRRAVTRAFGHYLAPAQVERLARDPAALKLGGEKRELTILFSDIRNFTSLAESLKDEPERLTHLINRLLTPLSEAVLDQGGTIDKFIGDCIMAFWNAPLDDADHAVHAVQAGLAMLAAVETLNGELAAELGATAPTLSVGVGINTGTCIVGNMGSASRFDYSVLGDAVNYAARLEGASKECGVPLLIGAATAAAVKERLGPLLVARIAVKGRSGVAPVYTVLSGEPVDAGRRDGFDAAVEALLAGQPGGEAAFAGEGALQGLYATIAAREAAQSGVAGPAGAAPEAKRAS</sequence>
<organism evidence="3 4">
    <name type="scientific">Jiella endophytica</name>
    <dbReference type="NCBI Taxonomy" id="2558362"/>
    <lineage>
        <taxon>Bacteria</taxon>
        <taxon>Pseudomonadati</taxon>
        <taxon>Pseudomonadota</taxon>
        <taxon>Alphaproteobacteria</taxon>
        <taxon>Hyphomicrobiales</taxon>
        <taxon>Aurantimonadaceae</taxon>
        <taxon>Jiella</taxon>
    </lineage>
</organism>
<dbReference type="Gene3D" id="3.30.70.1230">
    <property type="entry name" value="Nucleotide cyclase"/>
    <property type="match status" value="1"/>
</dbReference>
<evidence type="ECO:0000313" key="4">
    <source>
        <dbReference type="Proteomes" id="UP000298179"/>
    </source>
</evidence>
<dbReference type="Pfam" id="PF00211">
    <property type="entry name" value="Guanylate_cyc"/>
    <property type="match status" value="1"/>
</dbReference>
<keyword evidence="1" id="KW-1133">Transmembrane helix</keyword>
<dbReference type="PANTHER" id="PTHR43081:SF1">
    <property type="entry name" value="ADENYLATE CYCLASE, TERMINAL-DIFFERENTIATION SPECIFIC"/>
    <property type="match status" value="1"/>
</dbReference>
<feature type="transmembrane region" description="Helical" evidence="1">
    <location>
        <begin position="364"/>
        <end position="386"/>
    </location>
</feature>
<protein>
    <submittedName>
        <fullName evidence="3">Adenylate/guanylate cyclase domain-containing protein</fullName>
    </submittedName>
</protein>
<dbReference type="CDD" id="cd07302">
    <property type="entry name" value="CHD"/>
    <property type="match status" value="1"/>
</dbReference>
<gene>
    <name evidence="3" type="ORF">E3C22_05075</name>
</gene>
<dbReference type="InterPro" id="IPR001054">
    <property type="entry name" value="A/G_cyclase"/>
</dbReference>
<feature type="transmembrane region" description="Helical" evidence="1">
    <location>
        <begin position="336"/>
        <end position="357"/>
    </location>
</feature>
<dbReference type="EMBL" id="SOZD01000001">
    <property type="protein sequence ID" value="TFF27825.1"/>
    <property type="molecule type" value="Genomic_DNA"/>
</dbReference>
<dbReference type="InterPro" id="IPR050697">
    <property type="entry name" value="Adenylyl/Guanylyl_Cyclase_3/4"/>
</dbReference>
<dbReference type="OrthoDB" id="9789782at2"/>
<dbReference type="SUPFAM" id="SSF55073">
    <property type="entry name" value="Nucleotide cyclase"/>
    <property type="match status" value="1"/>
</dbReference>
<dbReference type="Proteomes" id="UP000298179">
    <property type="component" value="Unassembled WGS sequence"/>
</dbReference>
<dbReference type="InterPro" id="IPR007890">
    <property type="entry name" value="CHASE2"/>
</dbReference>
<evidence type="ECO:0000313" key="3">
    <source>
        <dbReference type="EMBL" id="TFF27825.1"/>
    </source>
</evidence>
<keyword evidence="1" id="KW-0812">Transmembrane</keyword>
<accession>A0A4Y8RU22</accession>
<proteinExistence type="predicted"/>
<dbReference type="GO" id="GO:0035556">
    <property type="term" value="P:intracellular signal transduction"/>
    <property type="evidence" value="ECO:0007669"/>
    <property type="project" value="InterPro"/>
</dbReference>
<dbReference type="SMART" id="SM00044">
    <property type="entry name" value="CYCc"/>
    <property type="match status" value="1"/>
</dbReference>
<feature type="domain" description="Guanylate cyclase" evidence="2">
    <location>
        <begin position="454"/>
        <end position="591"/>
    </location>
</feature>
<name>A0A4Y8RU22_9HYPH</name>
<keyword evidence="4" id="KW-1185">Reference proteome</keyword>
<dbReference type="InterPro" id="IPR029787">
    <property type="entry name" value="Nucleotide_cyclase"/>
</dbReference>
<dbReference type="SMART" id="SM01080">
    <property type="entry name" value="CHASE2"/>
    <property type="match status" value="1"/>
</dbReference>
<dbReference type="PANTHER" id="PTHR43081">
    <property type="entry name" value="ADENYLATE CYCLASE, TERMINAL-DIFFERENTIATION SPECIFIC-RELATED"/>
    <property type="match status" value="1"/>
</dbReference>
<comment type="caution">
    <text evidence="3">The sequence shown here is derived from an EMBL/GenBank/DDBJ whole genome shotgun (WGS) entry which is preliminary data.</text>
</comment>
<dbReference type="Pfam" id="PF05226">
    <property type="entry name" value="CHASE2"/>
    <property type="match status" value="1"/>
</dbReference>
<reference evidence="3 4" key="1">
    <citation type="submission" date="2019-03" db="EMBL/GenBank/DDBJ databases">
        <title>Jiella endophytica sp. nov., a novel endophytic bacterium isolated from root of Ficus microcarpa Linn. f.</title>
        <authorList>
            <person name="Tuo L."/>
        </authorList>
    </citation>
    <scope>NUCLEOTIDE SEQUENCE [LARGE SCALE GENOMIC DNA]</scope>
    <source>
        <strain evidence="3 4">CBS5Q-3</strain>
    </source>
</reference>
<dbReference type="GO" id="GO:0004016">
    <property type="term" value="F:adenylate cyclase activity"/>
    <property type="evidence" value="ECO:0007669"/>
    <property type="project" value="UniProtKB-ARBA"/>
</dbReference>
<dbReference type="AlphaFoldDB" id="A0A4Y8RU22"/>
<dbReference type="GO" id="GO:0006171">
    <property type="term" value="P:cAMP biosynthetic process"/>
    <property type="evidence" value="ECO:0007669"/>
    <property type="project" value="TreeGrafter"/>
</dbReference>
<evidence type="ECO:0000259" key="2">
    <source>
        <dbReference type="PROSITE" id="PS50125"/>
    </source>
</evidence>
<keyword evidence="1" id="KW-0472">Membrane</keyword>
<dbReference type="PROSITE" id="PS50125">
    <property type="entry name" value="GUANYLATE_CYCLASE_2"/>
    <property type="match status" value="1"/>
</dbReference>
<evidence type="ECO:0000256" key="1">
    <source>
        <dbReference type="SAM" id="Phobius"/>
    </source>
</evidence>